<organism evidence="1 2">
    <name type="scientific">Actinomycetospora atypica</name>
    <dbReference type="NCBI Taxonomy" id="1290095"/>
    <lineage>
        <taxon>Bacteria</taxon>
        <taxon>Bacillati</taxon>
        <taxon>Actinomycetota</taxon>
        <taxon>Actinomycetes</taxon>
        <taxon>Pseudonocardiales</taxon>
        <taxon>Pseudonocardiaceae</taxon>
        <taxon>Actinomycetospora</taxon>
    </lineage>
</organism>
<gene>
    <name evidence="1" type="ORF">ACFPBZ_20510</name>
</gene>
<evidence type="ECO:0000313" key="1">
    <source>
        <dbReference type="EMBL" id="MFC5064617.1"/>
    </source>
</evidence>
<dbReference type="RefSeq" id="WP_378037962.1">
    <property type="nucleotide sequence ID" value="NZ_JBHSIV010000025.1"/>
</dbReference>
<name>A0ABV9YSM8_9PSEU</name>
<sequence>MTLPERVATLVEWIVADSVDGLQRGSGPFAPHLMLLDDRPGPRDRTLQHTRFGPDLAEGLEQARASVGPTTPATAYAIAWDGYATVDGERSDAVLVEVGTVDEPDAWLLAQPYGTVARRFRGSRLERRGDLLEVDRAGSRLAEIVPVWPERLAVAGLDHELAWRSNPVPGHHRAEYVPAGQSVEASGAMVVVEVDTRSPGSGSRVAALLDAIERGPADVGHHEVDDDGSGGTVVEFSVRADGRQEWNAHRYVDHPLGVVLLGVVRRSGGDAAPADREAVLHDLRAMPVPPLA</sequence>
<keyword evidence="2" id="KW-1185">Reference proteome</keyword>
<dbReference type="Proteomes" id="UP001595947">
    <property type="component" value="Unassembled WGS sequence"/>
</dbReference>
<proteinExistence type="predicted"/>
<protein>
    <submittedName>
        <fullName evidence="1">Uncharacterized protein</fullName>
    </submittedName>
</protein>
<evidence type="ECO:0000313" key="2">
    <source>
        <dbReference type="Proteomes" id="UP001595947"/>
    </source>
</evidence>
<reference evidence="2" key="1">
    <citation type="journal article" date="2019" name="Int. J. Syst. Evol. Microbiol.">
        <title>The Global Catalogue of Microorganisms (GCM) 10K type strain sequencing project: providing services to taxonomists for standard genome sequencing and annotation.</title>
        <authorList>
            <consortium name="The Broad Institute Genomics Platform"/>
            <consortium name="The Broad Institute Genome Sequencing Center for Infectious Disease"/>
            <person name="Wu L."/>
            <person name="Ma J."/>
        </authorList>
    </citation>
    <scope>NUCLEOTIDE SEQUENCE [LARGE SCALE GENOMIC DNA]</scope>
    <source>
        <strain evidence="2">CGMCC 4.7093</strain>
    </source>
</reference>
<comment type="caution">
    <text evidence="1">The sequence shown here is derived from an EMBL/GenBank/DDBJ whole genome shotgun (WGS) entry which is preliminary data.</text>
</comment>
<accession>A0ABV9YSM8</accession>
<dbReference type="EMBL" id="JBHSIV010000025">
    <property type="protein sequence ID" value="MFC5064617.1"/>
    <property type="molecule type" value="Genomic_DNA"/>
</dbReference>